<reference evidence="2 3" key="1">
    <citation type="submission" date="2019-02" db="EMBL/GenBank/DDBJ databases">
        <title>Genome sequencing of the rare red list fungi Hericium alpestre (H. flagellum).</title>
        <authorList>
            <person name="Buettner E."/>
            <person name="Kellner H."/>
        </authorList>
    </citation>
    <scope>NUCLEOTIDE SEQUENCE [LARGE SCALE GENOMIC DNA]</scope>
    <source>
        <strain evidence="2 3">DSM 108284</strain>
    </source>
</reference>
<keyword evidence="1" id="KW-1133">Transmembrane helix</keyword>
<name>A0A4Z0A473_9AGAM</name>
<dbReference type="Proteomes" id="UP000298061">
    <property type="component" value="Unassembled WGS sequence"/>
</dbReference>
<keyword evidence="1" id="KW-0472">Membrane</keyword>
<proteinExistence type="predicted"/>
<gene>
    <name evidence="2" type="ORF">EWM64_g2187</name>
</gene>
<accession>A0A4Z0A473</accession>
<dbReference type="EMBL" id="SFCI01000170">
    <property type="protein sequence ID" value="TFY81826.1"/>
    <property type="molecule type" value="Genomic_DNA"/>
</dbReference>
<evidence type="ECO:0000313" key="2">
    <source>
        <dbReference type="EMBL" id="TFY81826.1"/>
    </source>
</evidence>
<protein>
    <submittedName>
        <fullName evidence="2">Uncharacterized protein</fullName>
    </submittedName>
</protein>
<evidence type="ECO:0000256" key="1">
    <source>
        <dbReference type="SAM" id="Phobius"/>
    </source>
</evidence>
<sequence length="442" mass="47637">MQSGVYGVDLWLHTVAATIIQTVDTPAAALSFGIELMRCQTYASNSSTDLLTGMGQCLRLFSGSVPSDDIPLDVLSNHSSDFRANTLADADNLAVIVNPMVDVDMFTATTAGPFPNDTTASGSTTFMLSSDCEGCDHLDPGTYSNGLWEMLLDFDCGANCADQDAAARGQALAAQLKPPENRYSLWMQMLWEVTPKRVSDPSLSAPQDQGTYIGNGYYNTLLTDCTFNFYNVTLSYRNGNYTIVDETLSNPGLADGLAAPTRTGVINQQLMVDIQGMVLAEGSRPQDMQAYLEQDLARLAIGAATVVTYTQPLTTDNAVVSTRLAGRYPFWPCVLFIALLLVNGVFPLALGIAATLTRTERIAVSMKEGSGRSSVAVLELTKVRLTELTAVAAKLFHAPEGEARVDLDMKESVADMFDETPDEERVLVGLHERADGQVSFGL</sequence>
<evidence type="ECO:0000313" key="3">
    <source>
        <dbReference type="Proteomes" id="UP000298061"/>
    </source>
</evidence>
<feature type="transmembrane region" description="Helical" evidence="1">
    <location>
        <begin position="329"/>
        <end position="357"/>
    </location>
</feature>
<dbReference type="OrthoDB" id="3357029at2759"/>
<dbReference type="AlphaFoldDB" id="A0A4Z0A473"/>
<comment type="caution">
    <text evidence="2">The sequence shown here is derived from an EMBL/GenBank/DDBJ whole genome shotgun (WGS) entry which is preliminary data.</text>
</comment>
<organism evidence="2 3">
    <name type="scientific">Hericium alpestre</name>
    <dbReference type="NCBI Taxonomy" id="135208"/>
    <lineage>
        <taxon>Eukaryota</taxon>
        <taxon>Fungi</taxon>
        <taxon>Dikarya</taxon>
        <taxon>Basidiomycota</taxon>
        <taxon>Agaricomycotina</taxon>
        <taxon>Agaricomycetes</taxon>
        <taxon>Russulales</taxon>
        <taxon>Hericiaceae</taxon>
        <taxon>Hericium</taxon>
    </lineage>
</organism>
<keyword evidence="1" id="KW-0812">Transmembrane</keyword>
<keyword evidence="3" id="KW-1185">Reference proteome</keyword>